<sequence>YTAEHSFKDDLDKALKIVSSVEIDLEGVKEKFDELLNEVQNDVKSLLN</sequence>
<organism evidence="1 2">
    <name type="scientific">Ogataea polymorpha</name>
    <dbReference type="NCBI Taxonomy" id="460523"/>
    <lineage>
        <taxon>Eukaryota</taxon>
        <taxon>Fungi</taxon>
        <taxon>Dikarya</taxon>
        <taxon>Ascomycota</taxon>
        <taxon>Saccharomycotina</taxon>
        <taxon>Pichiomycetes</taxon>
        <taxon>Pichiales</taxon>
        <taxon>Pichiaceae</taxon>
        <taxon>Ogataea</taxon>
    </lineage>
</organism>
<reference evidence="1" key="1">
    <citation type="journal article" date="2021" name="Open Biol.">
        <title>Shared evolutionary footprints suggest mitochondrial oxidative damage underlies multiple complex I losses in fungi.</title>
        <authorList>
            <person name="Schikora-Tamarit M.A."/>
            <person name="Marcet-Houben M."/>
            <person name="Nosek J."/>
            <person name="Gabaldon T."/>
        </authorList>
    </citation>
    <scope>NUCLEOTIDE SEQUENCE</scope>
    <source>
        <strain evidence="1">NCAIM Y.01608</strain>
    </source>
</reference>
<comment type="caution">
    <text evidence="1">The sequence shown here is derived from an EMBL/GenBank/DDBJ whole genome shotgun (WGS) entry which is preliminary data.</text>
</comment>
<evidence type="ECO:0000313" key="1">
    <source>
        <dbReference type="EMBL" id="KAH3667914.1"/>
    </source>
</evidence>
<dbReference type="Proteomes" id="UP000788993">
    <property type="component" value="Unassembled WGS sequence"/>
</dbReference>
<dbReference type="EMBL" id="JAEUBD010001040">
    <property type="protein sequence ID" value="KAH3667914.1"/>
    <property type="molecule type" value="Genomic_DNA"/>
</dbReference>
<accession>A0A9P8PAI2</accession>
<keyword evidence="2" id="KW-1185">Reference proteome</keyword>
<proteinExistence type="predicted"/>
<dbReference type="AlphaFoldDB" id="A0A9P8PAI2"/>
<protein>
    <submittedName>
        <fullName evidence="1">Uncharacterized protein</fullName>
    </submittedName>
</protein>
<feature type="non-terminal residue" evidence="1">
    <location>
        <position position="1"/>
    </location>
</feature>
<evidence type="ECO:0000313" key="2">
    <source>
        <dbReference type="Proteomes" id="UP000788993"/>
    </source>
</evidence>
<gene>
    <name evidence="1" type="ORF">OGATHE_003065</name>
</gene>
<reference evidence="1" key="2">
    <citation type="submission" date="2021-01" db="EMBL/GenBank/DDBJ databases">
        <authorList>
            <person name="Schikora-Tamarit M.A."/>
        </authorList>
    </citation>
    <scope>NUCLEOTIDE SEQUENCE</scope>
    <source>
        <strain evidence="1">NCAIM Y.01608</strain>
    </source>
</reference>
<name>A0A9P8PAI2_9ASCO</name>